<sequence>IQGQLERVCKLNCTLRQKNTFSTNQTQRLMVEKFDLEVQLKEKEYFINHMKDSVTDELTSPSSPTNPINELTSFEANQPRFSLQELRQVLWERNDLKTKLMEVEEELRLFKEQEDDDDNNGAVEGPIPLEPDEKLYGEKQDESKIRQFFRFVFGDYSTMASTDDPSSTGSNNVRKFPFISDVLR</sequence>
<evidence type="ECO:0000259" key="2">
    <source>
        <dbReference type="PROSITE" id="PS51777"/>
    </source>
</evidence>
<protein>
    <recommendedName>
        <fullName evidence="2">RH2 domain-containing protein</fullName>
    </recommendedName>
</protein>
<dbReference type="AlphaFoldDB" id="A0A815JYQ6"/>
<gene>
    <name evidence="3" type="ORF">IZO911_LOCUS38657</name>
</gene>
<dbReference type="Pfam" id="PF11461">
    <property type="entry name" value="RILP"/>
    <property type="match status" value="1"/>
</dbReference>
<feature type="domain" description="RH2" evidence="2">
    <location>
        <begin position="78"/>
        <end position="147"/>
    </location>
</feature>
<feature type="region of interest" description="Disordered" evidence="1">
    <location>
        <begin position="112"/>
        <end position="133"/>
    </location>
</feature>
<organism evidence="3 4">
    <name type="scientific">Adineta steineri</name>
    <dbReference type="NCBI Taxonomy" id="433720"/>
    <lineage>
        <taxon>Eukaryota</taxon>
        <taxon>Metazoa</taxon>
        <taxon>Spiralia</taxon>
        <taxon>Gnathifera</taxon>
        <taxon>Rotifera</taxon>
        <taxon>Eurotatoria</taxon>
        <taxon>Bdelloidea</taxon>
        <taxon>Adinetida</taxon>
        <taxon>Adinetidae</taxon>
        <taxon>Adineta</taxon>
    </lineage>
</organism>
<dbReference type="InterPro" id="IPR021563">
    <property type="entry name" value="RILP_dimer"/>
</dbReference>
<comment type="caution">
    <text evidence="3">The sequence shown here is derived from an EMBL/GenBank/DDBJ whole genome shotgun (WGS) entry which is preliminary data.</text>
</comment>
<evidence type="ECO:0000313" key="3">
    <source>
        <dbReference type="EMBL" id="CAF1385488.1"/>
    </source>
</evidence>
<dbReference type="EMBL" id="CAJNOE010001088">
    <property type="protein sequence ID" value="CAF1385488.1"/>
    <property type="molecule type" value="Genomic_DNA"/>
</dbReference>
<evidence type="ECO:0000313" key="4">
    <source>
        <dbReference type="Proteomes" id="UP000663860"/>
    </source>
</evidence>
<dbReference type="Proteomes" id="UP000663860">
    <property type="component" value="Unassembled WGS sequence"/>
</dbReference>
<dbReference type="GO" id="GO:0046983">
    <property type="term" value="F:protein dimerization activity"/>
    <property type="evidence" value="ECO:0007669"/>
    <property type="project" value="InterPro"/>
</dbReference>
<evidence type="ECO:0000256" key="1">
    <source>
        <dbReference type="SAM" id="MobiDB-lite"/>
    </source>
</evidence>
<accession>A0A815JYQ6</accession>
<name>A0A815JYQ6_9BILA</name>
<dbReference type="InterPro" id="IPR034744">
    <property type="entry name" value="RH2"/>
</dbReference>
<dbReference type="PROSITE" id="PS51777">
    <property type="entry name" value="RH2"/>
    <property type="match status" value="1"/>
</dbReference>
<dbReference type="SUPFAM" id="SSF161256">
    <property type="entry name" value="RILP dimerisation region"/>
    <property type="match status" value="1"/>
</dbReference>
<feature type="non-terminal residue" evidence="3">
    <location>
        <position position="1"/>
    </location>
</feature>
<proteinExistence type="predicted"/>
<reference evidence="3" key="1">
    <citation type="submission" date="2021-02" db="EMBL/GenBank/DDBJ databases">
        <authorList>
            <person name="Nowell W R."/>
        </authorList>
    </citation>
    <scope>NUCLEOTIDE SEQUENCE</scope>
</reference>
<dbReference type="Gene3D" id="6.10.230.10">
    <property type="match status" value="1"/>
</dbReference>